<evidence type="ECO:0000313" key="1">
    <source>
        <dbReference type="EMBL" id="SVC13493.1"/>
    </source>
</evidence>
<organism evidence="1">
    <name type="scientific">marine metagenome</name>
    <dbReference type="NCBI Taxonomy" id="408172"/>
    <lineage>
        <taxon>unclassified sequences</taxon>
        <taxon>metagenomes</taxon>
        <taxon>ecological metagenomes</taxon>
    </lineage>
</organism>
<dbReference type="AlphaFoldDB" id="A0A382JQL7"/>
<proteinExistence type="predicted"/>
<dbReference type="InterPro" id="IPR011990">
    <property type="entry name" value="TPR-like_helical_dom_sf"/>
</dbReference>
<dbReference type="InterPro" id="IPR019734">
    <property type="entry name" value="TPR_rpt"/>
</dbReference>
<name>A0A382JQL7_9ZZZZ</name>
<reference evidence="1" key="1">
    <citation type="submission" date="2018-05" db="EMBL/GenBank/DDBJ databases">
        <authorList>
            <person name="Lanie J.A."/>
            <person name="Ng W.-L."/>
            <person name="Kazmierczak K.M."/>
            <person name="Andrzejewski T.M."/>
            <person name="Davidsen T.M."/>
            <person name="Wayne K.J."/>
            <person name="Tettelin H."/>
            <person name="Glass J.I."/>
            <person name="Rusch D."/>
            <person name="Podicherti R."/>
            <person name="Tsui H.-C.T."/>
            <person name="Winkler M.E."/>
        </authorList>
    </citation>
    <scope>NUCLEOTIDE SEQUENCE</scope>
</reference>
<dbReference type="EMBL" id="UINC01075377">
    <property type="protein sequence ID" value="SVC13493.1"/>
    <property type="molecule type" value="Genomic_DNA"/>
</dbReference>
<sequence>LLQNQELLSLGNQDPYVRTHPPTQQRTNFLRNYIKESPYSNVPINKQFREIHGRIKAKIRAFIQPPHQTLREFPASDESVNARYARTIANHRIPNQKAALSLIDGLLAELPNNPYFHELKGQILFENGHAKKALLSYEKAVELLPRNALFRADLGRVQLELNDLKLLPKAITNFQISLEKEPQRPFIWKQLGITFGRLNMIGKSSRALAESALLKGLSKDAIRLAKKAKKYLPKHSPGWIRAEDIIIAAQNIERKR</sequence>
<gene>
    <name evidence="1" type="ORF">METZ01_LOCUS266347</name>
</gene>
<feature type="non-terminal residue" evidence="1">
    <location>
        <position position="1"/>
    </location>
</feature>
<dbReference type="Gene3D" id="1.25.40.10">
    <property type="entry name" value="Tetratricopeptide repeat domain"/>
    <property type="match status" value="1"/>
</dbReference>
<accession>A0A382JQL7</accession>
<dbReference type="PROSITE" id="PS50005">
    <property type="entry name" value="TPR"/>
    <property type="match status" value="1"/>
</dbReference>
<dbReference type="SUPFAM" id="SSF48452">
    <property type="entry name" value="TPR-like"/>
    <property type="match status" value="1"/>
</dbReference>
<protein>
    <submittedName>
        <fullName evidence="1">Uncharacterized protein</fullName>
    </submittedName>
</protein>